<accession>A0A0F8CZX8</accession>
<dbReference type="Pfam" id="PF00551">
    <property type="entry name" value="Formyl_trans_N"/>
    <property type="match status" value="1"/>
</dbReference>
<proteinExistence type="inferred from homology"/>
<evidence type="ECO:0000256" key="9">
    <source>
        <dbReference type="ARBA" id="ARBA00047664"/>
    </source>
</evidence>
<dbReference type="Proteomes" id="UP000034841">
    <property type="component" value="Unassembled WGS sequence"/>
</dbReference>
<dbReference type="InterPro" id="IPR036477">
    <property type="entry name" value="Formyl_transf_N_sf"/>
</dbReference>
<reference evidence="11 12" key="1">
    <citation type="submission" date="2015-04" db="EMBL/GenBank/DDBJ databases">
        <title>Genome sequence of Ceratocystis platani, a major pathogen of plane trees.</title>
        <authorList>
            <person name="Belbahri L."/>
        </authorList>
    </citation>
    <scope>NUCLEOTIDE SEQUENCE [LARGE SCALE GENOMIC DNA]</scope>
    <source>
        <strain evidence="11 12">CFO</strain>
    </source>
</reference>
<keyword evidence="12" id="KW-1185">Reference proteome</keyword>
<dbReference type="GO" id="GO:0046084">
    <property type="term" value="P:adenine biosynthetic process"/>
    <property type="evidence" value="ECO:0007669"/>
    <property type="project" value="EnsemblFungi"/>
</dbReference>
<dbReference type="NCBIfam" id="TIGR00639">
    <property type="entry name" value="PurN"/>
    <property type="match status" value="1"/>
</dbReference>
<evidence type="ECO:0000313" key="11">
    <source>
        <dbReference type="EMBL" id="KKF96132.1"/>
    </source>
</evidence>
<dbReference type="FunFam" id="3.40.50.170:FF:000009">
    <property type="entry name" value="Phosphoribosylglycinamide formyltransferase (Eurofung)"/>
    <property type="match status" value="1"/>
</dbReference>
<evidence type="ECO:0000256" key="2">
    <source>
        <dbReference type="ARBA" id="ARBA00012254"/>
    </source>
</evidence>
<dbReference type="GO" id="GO:0006189">
    <property type="term" value="P:'de novo' IMP biosynthetic process"/>
    <property type="evidence" value="ECO:0007669"/>
    <property type="project" value="EnsemblFungi"/>
</dbReference>
<dbReference type="GO" id="GO:0005737">
    <property type="term" value="C:cytoplasm"/>
    <property type="evidence" value="ECO:0007669"/>
    <property type="project" value="TreeGrafter"/>
</dbReference>
<comment type="similarity">
    <text evidence="6">Belongs to the GART family.</text>
</comment>
<keyword evidence="4 11" id="KW-0808">Transferase</keyword>
<dbReference type="OrthoDB" id="5575075at2759"/>
<evidence type="ECO:0000313" key="12">
    <source>
        <dbReference type="Proteomes" id="UP000034841"/>
    </source>
</evidence>
<dbReference type="InterPro" id="IPR004607">
    <property type="entry name" value="GART"/>
</dbReference>
<comment type="catalytic activity">
    <reaction evidence="9">
        <text>N(1)-(5-phospho-beta-D-ribosyl)glycinamide + (6R)-10-formyltetrahydrofolate = N(2)-formyl-N(1)-(5-phospho-beta-D-ribosyl)glycinamide + (6S)-5,6,7,8-tetrahydrofolate + H(+)</text>
        <dbReference type="Rhea" id="RHEA:15053"/>
        <dbReference type="ChEBI" id="CHEBI:15378"/>
        <dbReference type="ChEBI" id="CHEBI:57453"/>
        <dbReference type="ChEBI" id="CHEBI:143788"/>
        <dbReference type="ChEBI" id="CHEBI:147286"/>
        <dbReference type="ChEBI" id="CHEBI:195366"/>
        <dbReference type="EC" id="2.1.2.2"/>
    </reaction>
</comment>
<evidence type="ECO:0000256" key="5">
    <source>
        <dbReference type="ARBA" id="ARBA00022755"/>
    </source>
</evidence>
<feature type="domain" description="Formyl transferase N-terminal" evidence="10">
    <location>
        <begin position="3"/>
        <end position="205"/>
    </location>
</feature>
<evidence type="ECO:0000256" key="7">
    <source>
        <dbReference type="ARBA" id="ARBA00041324"/>
    </source>
</evidence>
<dbReference type="Gene3D" id="3.40.50.170">
    <property type="entry name" value="Formyl transferase, N-terminal domain"/>
    <property type="match status" value="1"/>
</dbReference>
<dbReference type="EMBL" id="LBBL01000061">
    <property type="protein sequence ID" value="KKF96132.1"/>
    <property type="molecule type" value="Genomic_DNA"/>
</dbReference>
<organism evidence="11 12">
    <name type="scientific">Ceratocystis fimbriata f. sp. platani</name>
    <dbReference type="NCBI Taxonomy" id="88771"/>
    <lineage>
        <taxon>Eukaryota</taxon>
        <taxon>Fungi</taxon>
        <taxon>Dikarya</taxon>
        <taxon>Ascomycota</taxon>
        <taxon>Pezizomycotina</taxon>
        <taxon>Sordariomycetes</taxon>
        <taxon>Hypocreomycetidae</taxon>
        <taxon>Microascales</taxon>
        <taxon>Ceratocystidaceae</taxon>
        <taxon>Ceratocystis</taxon>
    </lineage>
</organism>
<name>A0A0F8CZX8_CERFI</name>
<gene>
    <name evidence="11" type="primary">ade5</name>
    <name evidence="11" type="ORF">CFO_g1516</name>
</gene>
<evidence type="ECO:0000259" key="10">
    <source>
        <dbReference type="Pfam" id="PF00551"/>
    </source>
</evidence>
<protein>
    <recommendedName>
        <fullName evidence="3">Phosphoribosylglycinamide formyltransferase</fullName>
        <ecNumber evidence="2">2.1.2.2</ecNumber>
    </recommendedName>
    <alternativeName>
        <fullName evidence="8">5'-phosphoribosylglycinamide transformylase</fullName>
    </alternativeName>
    <alternativeName>
        <fullName evidence="7">GAR transformylase</fullName>
    </alternativeName>
</protein>
<dbReference type="EC" id="2.1.2.2" evidence="2"/>
<dbReference type="GO" id="GO:0004644">
    <property type="term" value="F:phosphoribosylglycinamide formyltransferase activity"/>
    <property type="evidence" value="ECO:0007669"/>
    <property type="project" value="UniProtKB-EC"/>
</dbReference>
<dbReference type="InterPro" id="IPR002376">
    <property type="entry name" value="Formyl_transf_N"/>
</dbReference>
<evidence type="ECO:0000256" key="1">
    <source>
        <dbReference type="ARBA" id="ARBA00005054"/>
    </source>
</evidence>
<dbReference type="AlphaFoldDB" id="A0A0F8CZX8"/>
<evidence type="ECO:0000256" key="3">
    <source>
        <dbReference type="ARBA" id="ARBA00022076"/>
    </source>
</evidence>
<evidence type="ECO:0000256" key="4">
    <source>
        <dbReference type="ARBA" id="ARBA00022679"/>
    </source>
</evidence>
<dbReference type="CDD" id="cd08645">
    <property type="entry name" value="FMT_core_GART"/>
    <property type="match status" value="1"/>
</dbReference>
<comment type="caution">
    <text evidence="11">The sequence shown here is derived from an EMBL/GenBank/DDBJ whole genome shotgun (WGS) entry which is preliminary data.</text>
</comment>
<dbReference type="HAMAP" id="MF_01930">
    <property type="entry name" value="PurN"/>
    <property type="match status" value="1"/>
</dbReference>
<evidence type="ECO:0000256" key="8">
    <source>
        <dbReference type="ARBA" id="ARBA00041682"/>
    </source>
</evidence>
<dbReference type="PANTHER" id="PTHR43369">
    <property type="entry name" value="PHOSPHORIBOSYLGLYCINAMIDE FORMYLTRANSFERASE"/>
    <property type="match status" value="1"/>
</dbReference>
<comment type="pathway">
    <text evidence="1">Purine metabolism; IMP biosynthesis via de novo pathway; N(2)-formyl-N(1)-(5-phospho-D-ribosyl)glycinamide from N(1)-(5-phospho-D-ribosyl)glycinamide (10-formyl THF route): step 1/1.</text>
</comment>
<dbReference type="SUPFAM" id="SSF53328">
    <property type="entry name" value="Formyltransferase"/>
    <property type="match status" value="1"/>
</dbReference>
<keyword evidence="5" id="KW-0658">Purine biosynthesis</keyword>
<dbReference type="PANTHER" id="PTHR43369:SF2">
    <property type="entry name" value="PHOSPHORIBOSYLGLYCINAMIDE FORMYLTRANSFERASE"/>
    <property type="match status" value="1"/>
</dbReference>
<sequence>MARLVVMCSGSGTNLQAIIDAIAAGTLPYAEIVKVFVNRKNAYATKRAADAGIPTDYFNMVKDGFHAAGEKDEEKLKEARSKYDAALAQRVIAEKPDLVVLAGWMQVFTPSFLNPVGAAGVPVINLHPALPGKYDGANAIGRAYDDFQAGKLENGRTGCMIHYVIAEVDRGDPILIQEVPCVAGESLHDLEERMHKAEHGLIVKATAKVVAEIQEKATSLVSYEIDAI</sequence>
<evidence type="ECO:0000256" key="6">
    <source>
        <dbReference type="ARBA" id="ARBA00038440"/>
    </source>
</evidence>